<dbReference type="SUPFAM" id="SSF46689">
    <property type="entry name" value="Homeodomain-like"/>
    <property type="match status" value="2"/>
</dbReference>
<organism evidence="7 8">
    <name type="scientific">Bacillus salipaludis</name>
    <dbReference type="NCBI Taxonomy" id="2547811"/>
    <lineage>
        <taxon>Bacteria</taxon>
        <taxon>Bacillati</taxon>
        <taxon>Bacillota</taxon>
        <taxon>Bacilli</taxon>
        <taxon>Bacillales</taxon>
        <taxon>Bacillaceae</taxon>
        <taxon>Bacillus</taxon>
    </lineage>
</organism>
<keyword evidence="4" id="KW-0597">Phosphoprotein</keyword>
<feature type="domain" description="HTH araC/xylS-type" evidence="5">
    <location>
        <begin position="429"/>
        <end position="528"/>
    </location>
</feature>
<evidence type="ECO:0000259" key="6">
    <source>
        <dbReference type="PROSITE" id="PS50110"/>
    </source>
</evidence>
<dbReference type="InterPro" id="IPR018062">
    <property type="entry name" value="HTH_AraC-typ_CS"/>
</dbReference>
<dbReference type="SMART" id="SM00342">
    <property type="entry name" value="HTH_ARAC"/>
    <property type="match status" value="1"/>
</dbReference>
<dbReference type="InterPro" id="IPR009057">
    <property type="entry name" value="Homeodomain-like_sf"/>
</dbReference>
<dbReference type="EMBL" id="JBJHQH010000023">
    <property type="protein sequence ID" value="MFK9094399.1"/>
    <property type="molecule type" value="Genomic_DNA"/>
</dbReference>
<sequence>MKKFQVLIVDDEIYSIKGVQAGVDWENLSISIVLTAQSMKQAQEVFLNNRVDVLICDIEMPKGSGLELVSWVKEKYPSTEVVFLTCHSDFQYAKQALQLKSFNYLLKPVDYQELQGVIQNALEKITKDREDKETYLRLEKSHYMVMQERFWKELINQVIPSNLEELEINMKNYKISFPEFTTFLPILIHVQSWKKSLSPKDENILNNALQFALWEELIRNVSGAHLINLGTGYVLLIIPSVKVIDTVETRNRCNHFISQFSQYFSCELCCYIGKQVAIHKVVNIFQELRELDRNNVTVSNQSIELRNKKIESMSIPEIPGADWANYMRNGFKEKLLSEIIKYFETWRGKGTNITAHSLQLFYQDFLQLIFYVLQVKGIHANQVFSQNLLTEKPERVLKSLTSLQEWVVYVADVAINQLHPLQEKESIVEIVKQYINENIGEQRLSRVSIANRVYLNPDYLTRLFKKETGLSLTDYLQQHRIEYAKRLLLETNLTISEIALASGYSNFSYFSTVFKKVTKSNPVEYRKMANIKEMSEKRK</sequence>
<proteinExistence type="predicted"/>
<keyword evidence="8" id="KW-1185">Reference proteome</keyword>
<keyword evidence="2" id="KW-0238">DNA-binding</keyword>
<dbReference type="PROSITE" id="PS01124">
    <property type="entry name" value="HTH_ARAC_FAMILY_2"/>
    <property type="match status" value="1"/>
</dbReference>
<dbReference type="PROSITE" id="PS50110">
    <property type="entry name" value="RESPONSE_REGULATORY"/>
    <property type="match status" value="1"/>
</dbReference>
<dbReference type="InterPro" id="IPR011006">
    <property type="entry name" value="CheY-like_superfamily"/>
</dbReference>
<gene>
    <name evidence="7" type="ORF">ACJEBI_23385</name>
</gene>
<dbReference type="CDD" id="cd17536">
    <property type="entry name" value="REC_YesN-like"/>
    <property type="match status" value="1"/>
</dbReference>
<feature type="modified residue" description="4-aspartylphosphate" evidence="4">
    <location>
        <position position="57"/>
    </location>
</feature>
<accession>A0ABW8RLL7</accession>
<dbReference type="Pfam" id="PF00072">
    <property type="entry name" value="Response_reg"/>
    <property type="match status" value="1"/>
</dbReference>
<evidence type="ECO:0000256" key="3">
    <source>
        <dbReference type="ARBA" id="ARBA00023163"/>
    </source>
</evidence>
<dbReference type="Pfam" id="PF12833">
    <property type="entry name" value="HTH_18"/>
    <property type="match status" value="1"/>
</dbReference>
<reference evidence="7 8" key="1">
    <citation type="submission" date="2024-11" db="EMBL/GenBank/DDBJ databases">
        <authorList>
            <person name="Lucas J.A."/>
        </authorList>
    </citation>
    <scope>NUCLEOTIDE SEQUENCE [LARGE SCALE GENOMIC DNA]</scope>
    <source>
        <strain evidence="7 8">Z 5.4</strain>
    </source>
</reference>
<evidence type="ECO:0000256" key="2">
    <source>
        <dbReference type="ARBA" id="ARBA00023125"/>
    </source>
</evidence>
<dbReference type="Proteomes" id="UP001623041">
    <property type="component" value="Unassembled WGS sequence"/>
</dbReference>
<evidence type="ECO:0000256" key="4">
    <source>
        <dbReference type="PROSITE-ProRule" id="PRU00169"/>
    </source>
</evidence>
<evidence type="ECO:0000313" key="7">
    <source>
        <dbReference type="EMBL" id="MFK9094399.1"/>
    </source>
</evidence>
<dbReference type="InterPro" id="IPR018060">
    <property type="entry name" value="HTH_AraC"/>
</dbReference>
<dbReference type="PANTHER" id="PTHR43280:SF2">
    <property type="entry name" value="HTH-TYPE TRANSCRIPTIONAL REGULATOR EXSA"/>
    <property type="match status" value="1"/>
</dbReference>
<dbReference type="Gene3D" id="3.40.50.2300">
    <property type="match status" value="1"/>
</dbReference>
<name>A0ABW8RLL7_9BACI</name>
<dbReference type="PANTHER" id="PTHR43280">
    <property type="entry name" value="ARAC-FAMILY TRANSCRIPTIONAL REGULATOR"/>
    <property type="match status" value="1"/>
</dbReference>
<evidence type="ECO:0000259" key="5">
    <source>
        <dbReference type="PROSITE" id="PS01124"/>
    </source>
</evidence>
<dbReference type="SUPFAM" id="SSF52172">
    <property type="entry name" value="CheY-like"/>
    <property type="match status" value="1"/>
</dbReference>
<comment type="caution">
    <text evidence="7">The sequence shown here is derived from an EMBL/GenBank/DDBJ whole genome shotgun (WGS) entry which is preliminary data.</text>
</comment>
<evidence type="ECO:0000256" key="1">
    <source>
        <dbReference type="ARBA" id="ARBA00023015"/>
    </source>
</evidence>
<dbReference type="PROSITE" id="PS00041">
    <property type="entry name" value="HTH_ARAC_FAMILY_1"/>
    <property type="match status" value="1"/>
</dbReference>
<dbReference type="Gene3D" id="1.10.10.60">
    <property type="entry name" value="Homeodomain-like"/>
    <property type="match status" value="2"/>
</dbReference>
<dbReference type="SMART" id="SM00448">
    <property type="entry name" value="REC"/>
    <property type="match status" value="1"/>
</dbReference>
<keyword evidence="1" id="KW-0805">Transcription regulation</keyword>
<dbReference type="RefSeq" id="WP_406582872.1">
    <property type="nucleotide sequence ID" value="NZ_JBJHQH010000023.1"/>
</dbReference>
<feature type="domain" description="Response regulatory" evidence="6">
    <location>
        <begin position="5"/>
        <end position="122"/>
    </location>
</feature>
<protein>
    <submittedName>
        <fullName evidence="7">Helix-turn-helix domain-containing protein</fullName>
    </submittedName>
</protein>
<evidence type="ECO:0000313" key="8">
    <source>
        <dbReference type="Proteomes" id="UP001623041"/>
    </source>
</evidence>
<keyword evidence="3" id="KW-0804">Transcription</keyword>
<dbReference type="InterPro" id="IPR001789">
    <property type="entry name" value="Sig_transdc_resp-reg_receiver"/>
</dbReference>